<dbReference type="CDD" id="cd04301">
    <property type="entry name" value="NAT_SF"/>
    <property type="match status" value="1"/>
</dbReference>
<evidence type="ECO:0000313" key="4">
    <source>
        <dbReference type="EMBL" id="PKQ70086.1"/>
    </source>
</evidence>
<feature type="domain" description="N-acetyltransferase" evidence="3">
    <location>
        <begin position="2"/>
        <end position="174"/>
    </location>
</feature>
<dbReference type="Pfam" id="PF00583">
    <property type="entry name" value="Acetyltransf_1"/>
    <property type="match status" value="1"/>
</dbReference>
<dbReference type="EMBL" id="NKXO01000011">
    <property type="protein sequence ID" value="PKQ70086.1"/>
    <property type="molecule type" value="Genomic_DNA"/>
</dbReference>
<dbReference type="PANTHER" id="PTHR43877">
    <property type="entry name" value="AMINOALKYLPHOSPHONATE N-ACETYLTRANSFERASE-RELATED-RELATED"/>
    <property type="match status" value="1"/>
</dbReference>
<keyword evidence="1 4" id="KW-0808">Transferase</keyword>
<dbReference type="PROSITE" id="PS51186">
    <property type="entry name" value="GNAT"/>
    <property type="match status" value="1"/>
</dbReference>
<evidence type="ECO:0000256" key="1">
    <source>
        <dbReference type="ARBA" id="ARBA00022679"/>
    </source>
</evidence>
<keyword evidence="2" id="KW-0012">Acyltransferase</keyword>
<reference evidence="4 5" key="1">
    <citation type="submission" date="2017-06" db="EMBL/GenBank/DDBJ databases">
        <title>Raineya orbicola gen. nov., sp. nov. a slightly thermophilic bacterium of the phylum Bacteroidetes and the description of Raineyaceae fam. nov.</title>
        <authorList>
            <person name="Albuquerque L."/>
            <person name="Polonia A.R.M."/>
            <person name="Barroso C."/>
            <person name="Froufe H.J.C."/>
            <person name="Lage O."/>
            <person name="Lobo-Da-Cunha A."/>
            <person name="Egas C."/>
            <person name="Da Costa M.S."/>
        </authorList>
    </citation>
    <scope>NUCLEOTIDE SEQUENCE [LARGE SCALE GENOMIC DNA]</scope>
    <source>
        <strain evidence="4 5">SPSPC-11</strain>
    </source>
</reference>
<gene>
    <name evidence="4" type="ORF">Rain11_0890</name>
</gene>
<dbReference type="OrthoDB" id="7205533at2"/>
<dbReference type="Gene3D" id="3.40.630.30">
    <property type="match status" value="1"/>
</dbReference>
<comment type="caution">
    <text evidence="4">The sequence shown here is derived from an EMBL/GenBank/DDBJ whole genome shotgun (WGS) entry which is preliminary data.</text>
</comment>
<proteinExistence type="predicted"/>
<dbReference type="PANTHER" id="PTHR43877:SF2">
    <property type="entry name" value="AMINOALKYLPHOSPHONATE N-ACETYLTRANSFERASE-RELATED"/>
    <property type="match status" value="1"/>
</dbReference>
<evidence type="ECO:0000259" key="3">
    <source>
        <dbReference type="PROSITE" id="PS51186"/>
    </source>
</evidence>
<evidence type="ECO:0000313" key="5">
    <source>
        <dbReference type="Proteomes" id="UP000233387"/>
    </source>
</evidence>
<dbReference type="RefSeq" id="WP_101358153.1">
    <property type="nucleotide sequence ID" value="NZ_NKXO01000011.1"/>
</dbReference>
<dbReference type="InterPro" id="IPR016181">
    <property type="entry name" value="Acyl_CoA_acyltransferase"/>
</dbReference>
<dbReference type="Proteomes" id="UP000233387">
    <property type="component" value="Unassembled WGS sequence"/>
</dbReference>
<dbReference type="InterPro" id="IPR000182">
    <property type="entry name" value="GNAT_dom"/>
</dbReference>
<dbReference type="SUPFAM" id="SSF55729">
    <property type="entry name" value="Acyl-CoA N-acyltransferases (Nat)"/>
    <property type="match status" value="1"/>
</dbReference>
<accession>A0A2N3IIG4</accession>
<evidence type="ECO:0000256" key="2">
    <source>
        <dbReference type="ARBA" id="ARBA00023315"/>
    </source>
</evidence>
<dbReference type="GO" id="GO:0016747">
    <property type="term" value="F:acyltransferase activity, transferring groups other than amino-acyl groups"/>
    <property type="evidence" value="ECO:0007669"/>
    <property type="project" value="InterPro"/>
</dbReference>
<sequence length="177" mass="21044">MLTIWQATPKDLPTLLYLAQETFREKWIPIDGKELVEAYIQQNMQISHFQNALLNPDISFWIAFWEEKPCGYLKIIRNAIPDKYIHLGKNFLQIEKLYLFAFAHRLKIGSELMKIALQVAQNENFDVLWLGVWSKNEQAIRFYEKFGFQKIGDWIFIMGDKICEDEWIMAKVLPRLQ</sequence>
<dbReference type="AlphaFoldDB" id="A0A2N3IIG4"/>
<dbReference type="InterPro" id="IPR050832">
    <property type="entry name" value="Bact_Acetyltransf"/>
</dbReference>
<protein>
    <submittedName>
        <fullName evidence="4">Acetyltransferase (GNAT) family</fullName>
    </submittedName>
</protein>
<organism evidence="4 5">
    <name type="scientific">Raineya orbicola</name>
    <dbReference type="NCBI Taxonomy" id="2016530"/>
    <lineage>
        <taxon>Bacteria</taxon>
        <taxon>Pseudomonadati</taxon>
        <taxon>Bacteroidota</taxon>
        <taxon>Cytophagia</taxon>
        <taxon>Cytophagales</taxon>
        <taxon>Raineyaceae</taxon>
        <taxon>Raineya</taxon>
    </lineage>
</organism>
<keyword evidence="5" id="KW-1185">Reference proteome</keyword>
<name>A0A2N3IIG4_9BACT</name>